<evidence type="ECO:0000313" key="2">
    <source>
        <dbReference type="Proteomes" id="UP001066276"/>
    </source>
</evidence>
<sequence length="161" mass="18076">MTGVCGALGVHQTKLVKFALPHENPNKTLLDELQILEKQAHHEESAPTLKDIMTVIQVIWGSLEMKTDLISAEVTLIDMENMSDRVKETEDAITFFSAETINMKQQVKELRATTEVLGAKFEDFEGRSRRNNICMVGVLEKAEGLASNLFIKEIVLKLLHP</sequence>
<evidence type="ECO:0000313" key="1">
    <source>
        <dbReference type="EMBL" id="KAJ1096708.1"/>
    </source>
</evidence>
<organism evidence="1 2">
    <name type="scientific">Pleurodeles waltl</name>
    <name type="common">Iberian ribbed newt</name>
    <dbReference type="NCBI Taxonomy" id="8319"/>
    <lineage>
        <taxon>Eukaryota</taxon>
        <taxon>Metazoa</taxon>
        <taxon>Chordata</taxon>
        <taxon>Craniata</taxon>
        <taxon>Vertebrata</taxon>
        <taxon>Euteleostomi</taxon>
        <taxon>Amphibia</taxon>
        <taxon>Batrachia</taxon>
        <taxon>Caudata</taxon>
        <taxon>Salamandroidea</taxon>
        <taxon>Salamandridae</taxon>
        <taxon>Pleurodelinae</taxon>
        <taxon>Pleurodeles</taxon>
    </lineage>
</organism>
<name>A0AAV7M4A6_PLEWA</name>
<accession>A0AAV7M4A6</accession>
<keyword evidence="2" id="KW-1185">Reference proteome</keyword>
<dbReference type="EMBL" id="JANPWB010000014">
    <property type="protein sequence ID" value="KAJ1096708.1"/>
    <property type="molecule type" value="Genomic_DNA"/>
</dbReference>
<dbReference type="Proteomes" id="UP001066276">
    <property type="component" value="Chromosome 10"/>
</dbReference>
<comment type="caution">
    <text evidence="1">The sequence shown here is derived from an EMBL/GenBank/DDBJ whole genome shotgun (WGS) entry which is preliminary data.</text>
</comment>
<reference evidence="1" key="1">
    <citation type="journal article" date="2022" name="bioRxiv">
        <title>Sequencing and chromosome-scale assembly of the giantPleurodeles waltlgenome.</title>
        <authorList>
            <person name="Brown T."/>
            <person name="Elewa A."/>
            <person name="Iarovenko S."/>
            <person name="Subramanian E."/>
            <person name="Araus A.J."/>
            <person name="Petzold A."/>
            <person name="Susuki M."/>
            <person name="Suzuki K.-i.T."/>
            <person name="Hayashi T."/>
            <person name="Toyoda A."/>
            <person name="Oliveira C."/>
            <person name="Osipova E."/>
            <person name="Leigh N.D."/>
            <person name="Simon A."/>
            <person name="Yun M.H."/>
        </authorList>
    </citation>
    <scope>NUCLEOTIDE SEQUENCE</scope>
    <source>
        <strain evidence="1">20211129_DDA</strain>
        <tissue evidence="1">Liver</tissue>
    </source>
</reference>
<gene>
    <name evidence="1" type="ORF">NDU88_001840</name>
</gene>
<protein>
    <submittedName>
        <fullName evidence="1">Uncharacterized protein</fullName>
    </submittedName>
</protein>
<proteinExistence type="predicted"/>
<dbReference type="AlphaFoldDB" id="A0AAV7M4A6"/>